<protein>
    <submittedName>
        <fullName evidence="3">Serine phosphatase RsbU (Regulator of sigma subunit)</fullName>
    </submittedName>
</protein>
<dbReference type="SUPFAM" id="SSF55785">
    <property type="entry name" value="PYP-like sensor domain (PAS domain)"/>
    <property type="match status" value="1"/>
</dbReference>
<dbReference type="Pfam" id="PF07228">
    <property type="entry name" value="SpoIIE"/>
    <property type="match status" value="1"/>
</dbReference>
<dbReference type="InterPro" id="IPR035965">
    <property type="entry name" value="PAS-like_dom_sf"/>
</dbReference>
<reference evidence="3 4" key="1">
    <citation type="submission" date="2020-08" db="EMBL/GenBank/DDBJ databases">
        <title>Genomic Encyclopedia of Archaeal and Bacterial Type Strains, Phase II (KMG-II): from individual species to whole genera.</title>
        <authorList>
            <person name="Goeker M."/>
        </authorList>
    </citation>
    <scope>NUCLEOTIDE SEQUENCE [LARGE SCALE GENOMIC DNA]</scope>
    <source>
        <strain evidence="3 4">DSM 23288</strain>
    </source>
</reference>
<dbReference type="InterPro" id="IPR036457">
    <property type="entry name" value="PPM-type-like_dom_sf"/>
</dbReference>
<dbReference type="AlphaFoldDB" id="A0A840IFE0"/>
<dbReference type="InterPro" id="IPR013656">
    <property type="entry name" value="PAS_4"/>
</dbReference>
<dbReference type="InterPro" id="IPR052016">
    <property type="entry name" value="Bact_Sigma-Reg"/>
</dbReference>
<keyword evidence="1" id="KW-0378">Hydrolase</keyword>
<organism evidence="3 4">
    <name type="scientific">Conexibacter arvalis</name>
    <dbReference type="NCBI Taxonomy" id="912552"/>
    <lineage>
        <taxon>Bacteria</taxon>
        <taxon>Bacillati</taxon>
        <taxon>Actinomycetota</taxon>
        <taxon>Thermoleophilia</taxon>
        <taxon>Solirubrobacterales</taxon>
        <taxon>Conexibacteraceae</taxon>
        <taxon>Conexibacter</taxon>
    </lineage>
</organism>
<dbReference type="SUPFAM" id="SSF81606">
    <property type="entry name" value="PP2C-like"/>
    <property type="match status" value="1"/>
</dbReference>
<evidence type="ECO:0000313" key="3">
    <source>
        <dbReference type="EMBL" id="MBB4663572.1"/>
    </source>
</evidence>
<comment type="caution">
    <text evidence="3">The sequence shown here is derived from an EMBL/GenBank/DDBJ whole genome shotgun (WGS) entry which is preliminary data.</text>
</comment>
<gene>
    <name evidence="3" type="ORF">BDZ31_003167</name>
</gene>
<dbReference type="Gene3D" id="3.60.40.10">
    <property type="entry name" value="PPM-type phosphatase domain"/>
    <property type="match status" value="1"/>
</dbReference>
<name>A0A840IFE0_9ACTN</name>
<dbReference type="SMART" id="SM00331">
    <property type="entry name" value="PP2C_SIG"/>
    <property type="match status" value="1"/>
</dbReference>
<dbReference type="Pfam" id="PF08448">
    <property type="entry name" value="PAS_4"/>
    <property type="match status" value="1"/>
</dbReference>
<dbReference type="EMBL" id="JACHNU010000004">
    <property type="protein sequence ID" value="MBB4663572.1"/>
    <property type="molecule type" value="Genomic_DNA"/>
</dbReference>
<sequence length="393" mass="42366">MDASLHDALELIGHDRDLLADVLAHAPVGIVLLWGEEHRYRFANERARALLPGGDRLVGLTVAEAFPQTLEASEEVLRRVLRSGETIVQERRPLPSDDPAACEGSIWLDVSYSPVRDRADEIRGVLCLFVDASAHERERRGLSRALAHERDLADALQRGLLAETSPRIPGAEVATRYVPATDGMTVGGDFYDVFRHGDDRWLLTIGDVCGKGADAAALTALVRHTVHAVARYESEPARILHEVNRAICRAPTGRFCTVALVELELSRDRAQATVALGGHPPPLVRRADGDGRAGRVEPVGEPVTLLGVFRDPDLHQRTAALGADDLLLLYTDGLTEARAPRQTTPDQLGAALGATGDAPPGATIDALVHELAAGPDGFRDDLAVVAVRRHAPR</sequence>
<feature type="domain" description="PPM-type phosphatase" evidence="2">
    <location>
        <begin position="168"/>
        <end position="389"/>
    </location>
</feature>
<evidence type="ECO:0000256" key="1">
    <source>
        <dbReference type="ARBA" id="ARBA00022801"/>
    </source>
</evidence>
<keyword evidence="4" id="KW-1185">Reference proteome</keyword>
<dbReference type="GO" id="GO:0016791">
    <property type="term" value="F:phosphatase activity"/>
    <property type="evidence" value="ECO:0007669"/>
    <property type="project" value="TreeGrafter"/>
</dbReference>
<evidence type="ECO:0000259" key="2">
    <source>
        <dbReference type="SMART" id="SM00331"/>
    </source>
</evidence>
<evidence type="ECO:0000313" key="4">
    <source>
        <dbReference type="Proteomes" id="UP000585272"/>
    </source>
</evidence>
<dbReference type="InterPro" id="IPR001932">
    <property type="entry name" value="PPM-type_phosphatase-like_dom"/>
</dbReference>
<dbReference type="RefSeq" id="WP_183343292.1">
    <property type="nucleotide sequence ID" value="NZ_JACHNU010000004.1"/>
</dbReference>
<dbReference type="Proteomes" id="UP000585272">
    <property type="component" value="Unassembled WGS sequence"/>
</dbReference>
<proteinExistence type="predicted"/>
<accession>A0A840IFE0</accession>
<dbReference type="Gene3D" id="3.30.450.20">
    <property type="entry name" value="PAS domain"/>
    <property type="match status" value="1"/>
</dbReference>
<dbReference type="PANTHER" id="PTHR43156">
    <property type="entry name" value="STAGE II SPORULATION PROTEIN E-RELATED"/>
    <property type="match status" value="1"/>
</dbReference>
<dbReference type="PANTHER" id="PTHR43156:SF2">
    <property type="entry name" value="STAGE II SPORULATION PROTEIN E"/>
    <property type="match status" value="1"/>
</dbReference>